<evidence type="ECO:0000313" key="4">
    <source>
        <dbReference type="Proteomes" id="UP000064912"/>
    </source>
</evidence>
<evidence type="ECO:0000313" key="3">
    <source>
        <dbReference type="EMBL" id="BAQ70808.1"/>
    </source>
</evidence>
<organism evidence="3 4">
    <name type="scientific">Rhodovulum sulfidophilum</name>
    <name type="common">Rhodobacter sulfidophilus</name>
    <dbReference type="NCBI Taxonomy" id="35806"/>
    <lineage>
        <taxon>Bacteria</taxon>
        <taxon>Pseudomonadati</taxon>
        <taxon>Pseudomonadota</taxon>
        <taxon>Alphaproteobacteria</taxon>
        <taxon>Rhodobacterales</taxon>
        <taxon>Paracoccaceae</taxon>
        <taxon>Rhodovulum</taxon>
    </lineage>
</organism>
<feature type="domain" description="Integrase catalytic" evidence="2">
    <location>
        <begin position="39"/>
        <end position="77"/>
    </location>
</feature>
<protein>
    <submittedName>
        <fullName evidence="3">Integrase catalytic subunit</fullName>
    </submittedName>
</protein>
<dbReference type="AlphaFoldDB" id="A0A0D6B6P5"/>
<proteinExistence type="predicted"/>
<feature type="signal peptide" evidence="1">
    <location>
        <begin position="1"/>
        <end position="21"/>
    </location>
</feature>
<keyword evidence="1" id="KW-0732">Signal</keyword>
<dbReference type="GO" id="GO:0015074">
    <property type="term" value="P:DNA integration"/>
    <property type="evidence" value="ECO:0007669"/>
    <property type="project" value="InterPro"/>
</dbReference>
<evidence type="ECO:0000256" key="1">
    <source>
        <dbReference type="SAM" id="SignalP"/>
    </source>
</evidence>
<dbReference type="EMBL" id="AP014800">
    <property type="protein sequence ID" value="BAQ70808.1"/>
    <property type="molecule type" value="Genomic_DNA"/>
</dbReference>
<name>A0A0D6B6P5_RHOSU</name>
<accession>A0A0D6B6P5</accession>
<dbReference type="InterPro" id="IPR001584">
    <property type="entry name" value="Integrase_cat-core"/>
</dbReference>
<reference evidence="3 4" key="1">
    <citation type="submission" date="2015-02" db="EMBL/GenBank/DDBJ databases">
        <title>Genome sequene of Rhodovulum sulfidophilum DSM 2351.</title>
        <authorList>
            <person name="Nagao N."/>
        </authorList>
    </citation>
    <scope>NUCLEOTIDE SEQUENCE [LARGE SCALE GENOMIC DNA]</scope>
    <source>
        <strain evidence="3 4">DSM 2351</strain>
    </source>
</reference>
<dbReference type="PATRIC" id="fig|35806.4.peg.3777"/>
<feature type="chain" id="PRO_5002301228" evidence="1">
    <location>
        <begin position="22"/>
        <end position="86"/>
    </location>
</feature>
<dbReference type="Pfam" id="PF13333">
    <property type="entry name" value="rve_2"/>
    <property type="match status" value="1"/>
</dbReference>
<dbReference type="KEGG" id="rsu:NHU_03676"/>
<dbReference type="Proteomes" id="UP000064912">
    <property type="component" value="Chromosome"/>
</dbReference>
<evidence type="ECO:0000259" key="2">
    <source>
        <dbReference type="Pfam" id="PF13333"/>
    </source>
</evidence>
<gene>
    <name evidence="3" type="ORF">NHU_03676</name>
</gene>
<sequence length="86" mass="9826">MARASYSVSARAMAPSTPNLAGFCAATWPVFTPPLTRGKYKTREEARRDVFDYIEFFYNPQRKHVRNGMLSPIAFEQLQKLKLQGV</sequence>